<proteinExistence type="evidence at transcript level"/>
<dbReference type="EMBL" id="L19497">
    <property type="protein sequence ID" value="AAA72392.1"/>
    <property type="molecule type" value="mRNA"/>
</dbReference>
<sequence>NLSILVSGGEVRLAWGFVSALGSFPHTADPEGAA</sequence>
<evidence type="ECO:0000313" key="1">
    <source>
        <dbReference type="EMBL" id="AAA72392.1"/>
    </source>
</evidence>
<feature type="non-terminal residue" evidence="1">
    <location>
        <position position="34"/>
    </location>
</feature>
<protein>
    <submittedName>
        <fullName evidence="1">(clone CAT72-Fan) MHC</fullName>
    </submittedName>
</protein>
<organism evidence="1">
    <name type="scientific">Homo sapiens</name>
    <name type="common">Human</name>
    <dbReference type="NCBI Taxonomy" id="9606"/>
    <lineage>
        <taxon>Eukaryota</taxon>
        <taxon>Metazoa</taxon>
        <taxon>Chordata</taxon>
        <taxon>Craniata</taxon>
        <taxon>Vertebrata</taxon>
        <taxon>Euteleostomi</taxon>
        <taxon>Mammalia</taxon>
        <taxon>Eutheria</taxon>
        <taxon>Euarchontoglires</taxon>
        <taxon>Primates</taxon>
        <taxon>Haplorrhini</taxon>
        <taxon>Catarrhini</taxon>
        <taxon>Hominidae</taxon>
        <taxon>Homo</taxon>
    </lineage>
</organism>
<reference evidence="1" key="1">
    <citation type="journal article" date="1993" name="Genomics">
        <title>Application of cDNA selection techniques to regions of the human MHC.</title>
        <authorList>
            <person name="Fan W.W.F."/>
            <person name="Weissman S.M."/>
        </authorList>
    </citation>
    <scope>NUCLEOTIDE SEQUENCE</scope>
    <source>
        <tissue evidence="1">Mixed: liver</tissue>
    </source>
</reference>
<feature type="non-terminal residue" evidence="1">
    <location>
        <position position="1"/>
    </location>
</feature>
<name>Q29863_HUMAN</name>
<accession>Q29863</accession>
<dbReference type="AlphaFoldDB" id="Q29863"/>